<comment type="caution">
    <text evidence="2">The sequence shown here is derived from an EMBL/GenBank/DDBJ whole genome shotgun (WGS) entry which is preliminary data.</text>
</comment>
<feature type="region of interest" description="Disordered" evidence="1">
    <location>
        <begin position="1"/>
        <end position="25"/>
    </location>
</feature>
<organism evidence="2 3">
    <name type="scientific">Microbacterium deminutum</name>
    <dbReference type="NCBI Taxonomy" id="344164"/>
    <lineage>
        <taxon>Bacteria</taxon>
        <taxon>Bacillati</taxon>
        <taxon>Actinomycetota</taxon>
        <taxon>Actinomycetes</taxon>
        <taxon>Micrococcales</taxon>
        <taxon>Microbacteriaceae</taxon>
        <taxon>Microbacterium</taxon>
    </lineage>
</organism>
<evidence type="ECO:0000256" key="1">
    <source>
        <dbReference type="SAM" id="MobiDB-lite"/>
    </source>
</evidence>
<feature type="region of interest" description="Disordered" evidence="1">
    <location>
        <begin position="108"/>
        <end position="127"/>
    </location>
</feature>
<evidence type="ECO:0000313" key="2">
    <source>
        <dbReference type="EMBL" id="GAA1966606.1"/>
    </source>
</evidence>
<name>A0ABP5CNU8_9MICO</name>
<sequence>MHAGQFVAPDGKAARRRTGRQQQRVVRQIGAGRLEPVRVRIDGDRLGRGAQLDAAIGIPFRGVEDRGIPPFLSGEIALRQGWTLVGRMGFGGDDRDVAVVPLVAKRLGRRSRGDPAADDHDVRHGSS</sequence>
<proteinExistence type="predicted"/>
<feature type="compositionally biased region" description="Basic and acidic residues" evidence="1">
    <location>
        <begin position="111"/>
        <end position="127"/>
    </location>
</feature>
<reference evidence="3" key="1">
    <citation type="journal article" date="2019" name="Int. J. Syst. Evol. Microbiol.">
        <title>The Global Catalogue of Microorganisms (GCM) 10K type strain sequencing project: providing services to taxonomists for standard genome sequencing and annotation.</title>
        <authorList>
            <consortium name="The Broad Institute Genomics Platform"/>
            <consortium name="The Broad Institute Genome Sequencing Center for Infectious Disease"/>
            <person name="Wu L."/>
            <person name="Ma J."/>
        </authorList>
    </citation>
    <scope>NUCLEOTIDE SEQUENCE [LARGE SCALE GENOMIC DNA]</scope>
    <source>
        <strain evidence="3">JCM 14901</strain>
    </source>
</reference>
<accession>A0ABP5CNU8</accession>
<keyword evidence="3" id="KW-1185">Reference proteome</keyword>
<evidence type="ECO:0000313" key="3">
    <source>
        <dbReference type="Proteomes" id="UP001499933"/>
    </source>
</evidence>
<protein>
    <submittedName>
        <fullName evidence="2">Uncharacterized protein</fullName>
    </submittedName>
</protein>
<dbReference type="Proteomes" id="UP001499933">
    <property type="component" value="Unassembled WGS sequence"/>
</dbReference>
<dbReference type="EMBL" id="BAAAOG010000008">
    <property type="protein sequence ID" value="GAA1966606.1"/>
    <property type="molecule type" value="Genomic_DNA"/>
</dbReference>
<gene>
    <name evidence="2" type="ORF">GCM10009776_32000</name>
</gene>